<proteinExistence type="predicted"/>
<dbReference type="RefSeq" id="WP_018359898.1">
    <property type="nucleotide sequence ID" value="NZ_UGTI01000001.1"/>
</dbReference>
<sequence>MSVTNLIDDERVTIVQGVNGICLCRESWMMEKKDSETLLYGNATGTCAKK</sequence>
<dbReference type="EMBL" id="UGTI01000001">
    <property type="protein sequence ID" value="SUB78700.1"/>
    <property type="molecule type" value="Genomic_DNA"/>
</dbReference>
<dbReference type="AlphaFoldDB" id="A0A379DJZ5"/>
<evidence type="ECO:0000313" key="1">
    <source>
        <dbReference type="EMBL" id="SUB78700.1"/>
    </source>
</evidence>
<organism evidence="1 2">
    <name type="scientific">Porphyromonas macacae</name>
    <dbReference type="NCBI Taxonomy" id="28115"/>
    <lineage>
        <taxon>Bacteria</taxon>
        <taxon>Pseudomonadati</taxon>
        <taxon>Bacteroidota</taxon>
        <taxon>Bacteroidia</taxon>
        <taxon>Bacteroidales</taxon>
        <taxon>Porphyromonadaceae</taxon>
        <taxon>Porphyromonas</taxon>
    </lineage>
</organism>
<reference evidence="1 2" key="1">
    <citation type="submission" date="2018-06" db="EMBL/GenBank/DDBJ databases">
        <authorList>
            <consortium name="Pathogen Informatics"/>
            <person name="Doyle S."/>
        </authorList>
    </citation>
    <scope>NUCLEOTIDE SEQUENCE [LARGE SCALE GENOMIC DNA]</scope>
    <source>
        <strain evidence="1 2">NCTC13100</strain>
    </source>
</reference>
<dbReference type="Proteomes" id="UP000254263">
    <property type="component" value="Unassembled WGS sequence"/>
</dbReference>
<protein>
    <submittedName>
        <fullName evidence="1">Uncharacterized protein</fullName>
    </submittedName>
</protein>
<gene>
    <name evidence="1" type="ORF">NCTC13100_01883</name>
</gene>
<accession>A0A379DJZ5</accession>
<name>A0A379DJZ5_9PORP</name>
<evidence type="ECO:0000313" key="2">
    <source>
        <dbReference type="Proteomes" id="UP000254263"/>
    </source>
</evidence>